<feature type="transmembrane region" description="Helical" evidence="6">
    <location>
        <begin position="259"/>
        <end position="276"/>
    </location>
</feature>
<evidence type="ECO:0000256" key="1">
    <source>
        <dbReference type="ARBA" id="ARBA00004141"/>
    </source>
</evidence>
<evidence type="ECO:0000259" key="7">
    <source>
        <dbReference type="Pfam" id="PF00892"/>
    </source>
</evidence>
<evidence type="ECO:0000313" key="8">
    <source>
        <dbReference type="EMBL" id="CAA9228647.1"/>
    </source>
</evidence>
<feature type="transmembrane region" description="Helical" evidence="6">
    <location>
        <begin position="77"/>
        <end position="100"/>
    </location>
</feature>
<keyword evidence="4 6" id="KW-1133">Transmembrane helix</keyword>
<dbReference type="InterPro" id="IPR050638">
    <property type="entry name" value="AA-Vitamin_Transporters"/>
</dbReference>
<feature type="transmembrane region" description="Helical" evidence="6">
    <location>
        <begin position="136"/>
        <end position="155"/>
    </location>
</feature>
<keyword evidence="5 6" id="KW-0472">Membrane</keyword>
<accession>A0A6J4HNT9</accession>
<feature type="transmembrane region" description="Helical" evidence="6">
    <location>
        <begin position="196"/>
        <end position="214"/>
    </location>
</feature>
<name>A0A6J4HNT9_9BACT</name>
<feature type="domain" description="EamA" evidence="7">
    <location>
        <begin position="20"/>
        <end position="147"/>
    </location>
</feature>
<feature type="transmembrane region" description="Helical" evidence="6">
    <location>
        <begin position="282"/>
        <end position="300"/>
    </location>
</feature>
<dbReference type="SUPFAM" id="SSF103481">
    <property type="entry name" value="Multidrug resistance efflux transporter EmrE"/>
    <property type="match status" value="2"/>
</dbReference>
<dbReference type="InterPro" id="IPR000620">
    <property type="entry name" value="EamA_dom"/>
</dbReference>
<evidence type="ECO:0000256" key="3">
    <source>
        <dbReference type="ARBA" id="ARBA00022692"/>
    </source>
</evidence>
<keyword evidence="3 6" id="KW-0812">Transmembrane</keyword>
<comment type="similarity">
    <text evidence="2">Belongs to the EamA transporter family.</text>
</comment>
<evidence type="ECO:0000256" key="6">
    <source>
        <dbReference type="SAM" id="Phobius"/>
    </source>
</evidence>
<feature type="transmembrane region" description="Helical" evidence="6">
    <location>
        <begin position="12"/>
        <end position="34"/>
    </location>
</feature>
<evidence type="ECO:0000256" key="5">
    <source>
        <dbReference type="ARBA" id="ARBA00023136"/>
    </source>
</evidence>
<comment type="subcellular location">
    <subcellularLocation>
        <location evidence="1">Membrane</location>
        <topology evidence="1">Multi-pass membrane protein</topology>
    </subcellularLocation>
</comment>
<protein>
    <submittedName>
        <fullName evidence="8">Permease of the drug/metabolite transporter (DMT) superfamily</fullName>
    </submittedName>
</protein>
<dbReference type="Gene3D" id="1.10.3730.20">
    <property type="match status" value="1"/>
</dbReference>
<dbReference type="EMBL" id="CADCTA010000049">
    <property type="protein sequence ID" value="CAA9228647.1"/>
    <property type="molecule type" value="Genomic_DNA"/>
</dbReference>
<feature type="transmembrane region" description="Helical" evidence="6">
    <location>
        <begin position="46"/>
        <end position="65"/>
    </location>
</feature>
<evidence type="ECO:0000256" key="4">
    <source>
        <dbReference type="ARBA" id="ARBA00022989"/>
    </source>
</evidence>
<sequence>MLPPTAVALRKPLDAFASTTMVVLCVCWGLQQVAMKAAAPLMHPTLQIGCRSLLAALLVVGWILARRERFSLGDGTLRAGLLVGVLFGAEFVAVALGVQFTTAGHMTVFLYTAPIFAALGLHCVVEEERLTRRQWLGVAVAFAGIATAFSGSLFAPGGANLLVGDALGILAGMLWGATTVVIRASRLSEAAPSKTLLYQLLGAAILLLPLAWWSGELGRVVPSPGLWWNLAFQTVVVGFASFLIWFWLMRTYLASRMSIFSFLTPLFGVAFGVLFLREQLDAAFVVGSILVLVGITCVNLRK</sequence>
<gene>
    <name evidence="8" type="ORF">AVDCRST_MAG42-1001</name>
</gene>
<feature type="domain" description="EamA" evidence="7">
    <location>
        <begin position="163"/>
        <end position="299"/>
    </location>
</feature>
<feature type="transmembrane region" description="Helical" evidence="6">
    <location>
        <begin position="226"/>
        <end position="247"/>
    </location>
</feature>
<dbReference type="Pfam" id="PF00892">
    <property type="entry name" value="EamA"/>
    <property type="match status" value="2"/>
</dbReference>
<dbReference type="GO" id="GO:0016020">
    <property type="term" value="C:membrane"/>
    <property type="evidence" value="ECO:0007669"/>
    <property type="project" value="UniProtKB-SubCell"/>
</dbReference>
<evidence type="ECO:0000256" key="2">
    <source>
        <dbReference type="ARBA" id="ARBA00007362"/>
    </source>
</evidence>
<dbReference type="AlphaFoldDB" id="A0A6J4HNT9"/>
<proteinExistence type="inferred from homology"/>
<feature type="transmembrane region" description="Helical" evidence="6">
    <location>
        <begin position="161"/>
        <end position="184"/>
    </location>
</feature>
<dbReference type="InterPro" id="IPR037185">
    <property type="entry name" value="EmrE-like"/>
</dbReference>
<dbReference type="PANTHER" id="PTHR32322">
    <property type="entry name" value="INNER MEMBRANE TRANSPORTER"/>
    <property type="match status" value="1"/>
</dbReference>
<feature type="transmembrane region" description="Helical" evidence="6">
    <location>
        <begin position="106"/>
        <end position="124"/>
    </location>
</feature>
<reference evidence="8" key="1">
    <citation type="submission" date="2020-02" db="EMBL/GenBank/DDBJ databases">
        <authorList>
            <person name="Meier V. D."/>
        </authorList>
    </citation>
    <scope>NUCLEOTIDE SEQUENCE</scope>
    <source>
        <strain evidence="8">AVDCRST_MAG42</strain>
    </source>
</reference>
<dbReference type="PANTHER" id="PTHR32322:SF2">
    <property type="entry name" value="EAMA DOMAIN-CONTAINING PROTEIN"/>
    <property type="match status" value="1"/>
</dbReference>
<organism evidence="8">
    <name type="scientific">uncultured Chthoniobacterales bacterium</name>
    <dbReference type="NCBI Taxonomy" id="1836801"/>
    <lineage>
        <taxon>Bacteria</taxon>
        <taxon>Pseudomonadati</taxon>
        <taxon>Verrucomicrobiota</taxon>
        <taxon>Spartobacteria</taxon>
        <taxon>Chthoniobacterales</taxon>
        <taxon>environmental samples</taxon>
    </lineage>
</organism>